<dbReference type="AlphaFoldDB" id="A0A0L0SMM1"/>
<dbReference type="SUPFAM" id="SSF52047">
    <property type="entry name" value="RNI-like"/>
    <property type="match status" value="1"/>
</dbReference>
<reference evidence="3" key="2">
    <citation type="submission" date="2009-11" db="EMBL/GenBank/DDBJ databases">
        <title>The Genome Sequence of Allomyces macrogynus strain ATCC 38327.</title>
        <authorList>
            <consortium name="The Broad Institute Genome Sequencing Platform"/>
            <person name="Russ C."/>
            <person name="Cuomo C."/>
            <person name="Shea T."/>
            <person name="Young S.K."/>
            <person name="Zeng Q."/>
            <person name="Koehrsen M."/>
            <person name="Haas B."/>
            <person name="Borodovsky M."/>
            <person name="Guigo R."/>
            <person name="Alvarado L."/>
            <person name="Berlin A."/>
            <person name="Borenstein D."/>
            <person name="Chen Z."/>
            <person name="Engels R."/>
            <person name="Freedman E."/>
            <person name="Gellesch M."/>
            <person name="Goldberg J."/>
            <person name="Griggs A."/>
            <person name="Gujja S."/>
            <person name="Heiman D."/>
            <person name="Hepburn T."/>
            <person name="Howarth C."/>
            <person name="Jen D."/>
            <person name="Larson L."/>
            <person name="Lewis B."/>
            <person name="Mehta T."/>
            <person name="Park D."/>
            <person name="Pearson M."/>
            <person name="Roberts A."/>
            <person name="Saif S."/>
            <person name="Shenoy N."/>
            <person name="Sisk P."/>
            <person name="Stolte C."/>
            <person name="Sykes S."/>
            <person name="Walk T."/>
            <person name="White J."/>
            <person name="Yandava C."/>
            <person name="Burger G."/>
            <person name="Gray M.W."/>
            <person name="Holland P.W.H."/>
            <person name="King N."/>
            <person name="Lang F.B.F."/>
            <person name="Roger A.J."/>
            <person name="Ruiz-Trillo I."/>
            <person name="Lander E."/>
            <person name="Nusbaum C."/>
        </authorList>
    </citation>
    <scope>NUCLEOTIDE SEQUENCE [LARGE SCALE GENOMIC DNA]</scope>
    <source>
        <strain evidence="3">ATCC 38327</strain>
    </source>
</reference>
<feature type="compositionally biased region" description="Acidic residues" evidence="1">
    <location>
        <begin position="840"/>
        <end position="858"/>
    </location>
</feature>
<evidence type="ECO:0000256" key="1">
    <source>
        <dbReference type="SAM" id="MobiDB-lite"/>
    </source>
</evidence>
<evidence type="ECO:0008006" key="4">
    <source>
        <dbReference type="Google" id="ProtNLM"/>
    </source>
</evidence>
<accession>A0A0L0SMM1</accession>
<dbReference type="GO" id="GO:0031146">
    <property type="term" value="P:SCF-dependent proteasomal ubiquitin-dependent protein catabolic process"/>
    <property type="evidence" value="ECO:0007669"/>
    <property type="project" value="TreeGrafter"/>
</dbReference>
<dbReference type="CDD" id="cd22143">
    <property type="entry name" value="F-box_ScMDM30-like"/>
    <property type="match status" value="1"/>
</dbReference>
<evidence type="ECO:0000313" key="2">
    <source>
        <dbReference type="EMBL" id="KNE63806.1"/>
    </source>
</evidence>
<dbReference type="Proteomes" id="UP000054350">
    <property type="component" value="Unassembled WGS sequence"/>
</dbReference>
<reference evidence="2 3" key="1">
    <citation type="submission" date="2009-11" db="EMBL/GenBank/DDBJ databases">
        <title>Annotation of Allomyces macrogynus ATCC 38327.</title>
        <authorList>
            <consortium name="The Broad Institute Genome Sequencing Platform"/>
            <person name="Russ C."/>
            <person name="Cuomo C."/>
            <person name="Burger G."/>
            <person name="Gray M.W."/>
            <person name="Holland P.W.H."/>
            <person name="King N."/>
            <person name="Lang F.B.F."/>
            <person name="Roger A.J."/>
            <person name="Ruiz-Trillo I."/>
            <person name="Young S.K."/>
            <person name="Zeng Q."/>
            <person name="Gargeya S."/>
            <person name="Fitzgerald M."/>
            <person name="Haas B."/>
            <person name="Abouelleil A."/>
            <person name="Alvarado L."/>
            <person name="Arachchi H.M."/>
            <person name="Berlin A."/>
            <person name="Chapman S.B."/>
            <person name="Gearin G."/>
            <person name="Goldberg J."/>
            <person name="Griggs A."/>
            <person name="Gujja S."/>
            <person name="Hansen M."/>
            <person name="Heiman D."/>
            <person name="Howarth C."/>
            <person name="Larimer J."/>
            <person name="Lui A."/>
            <person name="MacDonald P.J.P."/>
            <person name="McCowen C."/>
            <person name="Montmayeur A."/>
            <person name="Murphy C."/>
            <person name="Neiman D."/>
            <person name="Pearson M."/>
            <person name="Priest M."/>
            <person name="Roberts A."/>
            <person name="Saif S."/>
            <person name="Shea T."/>
            <person name="Sisk P."/>
            <person name="Stolte C."/>
            <person name="Sykes S."/>
            <person name="Wortman J."/>
            <person name="Nusbaum C."/>
            <person name="Birren B."/>
        </authorList>
    </citation>
    <scope>NUCLEOTIDE SEQUENCE [LARGE SCALE GENOMIC DNA]</scope>
    <source>
        <strain evidence="2 3">ATCC 38327</strain>
    </source>
</reference>
<feature type="region of interest" description="Disordered" evidence="1">
    <location>
        <begin position="363"/>
        <end position="436"/>
    </location>
</feature>
<proteinExistence type="predicted"/>
<evidence type="ECO:0000313" key="3">
    <source>
        <dbReference type="Proteomes" id="UP000054350"/>
    </source>
</evidence>
<name>A0A0L0SMM1_ALLM3</name>
<sequence length="892" mass="95614">MLSPVAEVAGAASTADAPRLTEHDRPPSCPTPADPVEAAAAAVAADGGDDLVDRDSPGQDDNMSVDSAVLDDETTITTAATHGTNAAPGTDQVLDSLANLSIYTRTAAKPGEDAFEALPDELVCAIFHSLPKMYRFRCLFLNRRLSRLAATCLWRSVGCWIPSFPETRLTKILNVLDGGQCADPAADPFAPPATIASALAQDPRPSRHAAAGTATTPPPLDPIFAKRPLLDAPRAARPTTQLMYPYLTYVRKIVIMIYNVTDPHDLYVLVTRIRRVLLEKCSTARRLTLAYRGPAHWALDPRAGDAGGILRHMHALDQLGLYWVTHLTENHLHAIADNCHRLRLLHLQPDRSVRSVGLRPHPAEAVAGGADDNDDDDDDDAVMDDADDDNDDDEMDADANAEDPARTGTWTPPHASPHGGPIDPPPDPVPLLGNKDGDLPLTGPDAAMARILHRNGHGRLHELNLWHLPLTGAYFRTLHLPAMKLLTIGNMALPERALLALTATLPNLSSLTVDHPRDRPRRAPHGVAHLVSLAPNLKALYLKHIVLEATLARAIASRAHLATLVLAPYDYRAPAHEVAIDDLVVMSEFAYPAEAAARLLSDERTDHDRVMAMLARGCAKLASLELWGTISGTTLALVAELPELRELKIKNAMDLRVSDIRQFVTRVAGARSAAGARANADPANSAKTATAPPLRALHLHAAHHMQDMAVLQLLAFVPTLRYLTISESRITAELLWYLAMTNNHALRRLTVSGPHVRRRDVHRIVDEFPDFARRFDVEDAARPQVVVVAAAQLVQQQMAAQMAAAAHANGGVANAPHVPVPGQVVGVGQQAAVAVAQGQAEDDTLSLDDDDEEEDADADAGEDLALDIVFEAAAAGANGGGGGAQGGGNNFL</sequence>
<gene>
    <name evidence="2" type="ORF">AMAG_19067</name>
</gene>
<dbReference type="PANTHER" id="PTHR13318:SF95">
    <property type="entry name" value="F-BOX PROTEIN YLR352W"/>
    <property type="match status" value="1"/>
</dbReference>
<dbReference type="InterPro" id="IPR032675">
    <property type="entry name" value="LRR_dom_sf"/>
</dbReference>
<dbReference type="InterPro" id="IPR036047">
    <property type="entry name" value="F-box-like_dom_sf"/>
</dbReference>
<dbReference type="VEuPathDB" id="FungiDB:AMAG_19067"/>
<feature type="region of interest" description="Disordered" evidence="1">
    <location>
        <begin position="838"/>
        <end position="858"/>
    </location>
</feature>
<dbReference type="Gene3D" id="3.80.10.10">
    <property type="entry name" value="Ribonuclease Inhibitor"/>
    <property type="match status" value="2"/>
</dbReference>
<dbReference type="PANTHER" id="PTHR13318">
    <property type="entry name" value="PARTNER OF PAIRED, ISOFORM B-RELATED"/>
    <property type="match status" value="1"/>
</dbReference>
<feature type="compositionally biased region" description="Acidic residues" evidence="1">
    <location>
        <begin position="371"/>
        <end position="401"/>
    </location>
</feature>
<dbReference type="SUPFAM" id="SSF81383">
    <property type="entry name" value="F-box domain"/>
    <property type="match status" value="1"/>
</dbReference>
<keyword evidence="3" id="KW-1185">Reference proteome</keyword>
<protein>
    <recommendedName>
        <fullName evidence="4">F-box domain-containing protein</fullName>
    </recommendedName>
</protein>
<feature type="compositionally biased region" description="Low complexity" evidence="1">
    <location>
        <begin position="34"/>
        <end position="46"/>
    </location>
</feature>
<feature type="region of interest" description="Disordered" evidence="1">
    <location>
        <begin position="1"/>
        <end position="65"/>
    </location>
</feature>
<dbReference type="EMBL" id="GG745343">
    <property type="protein sequence ID" value="KNE63806.1"/>
    <property type="molecule type" value="Genomic_DNA"/>
</dbReference>
<dbReference type="OrthoDB" id="5583707at2759"/>
<dbReference type="GO" id="GO:0019005">
    <property type="term" value="C:SCF ubiquitin ligase complex"/>
    <property type="evidence" value="ECO:0007669"/>
    <property type="project" value="TreeGrafter"/>
</dbReference>
<organism evidence="2 3">
    <name type="scientific">Allomyces macrogynus (strain ATCC 38327)</name>
    <name type="common">Allomyces javanicus var. macrogynus</name>
    <dbReference type="NCBI Taxonomy" id="578462"/>
    <lineage>
        <taxon>Eukaryota</taxon>
        <taxon>Fungi</taxon>
        <taxon>Fungi incertae sedis</taxon>
        <taxon>Blastocladiomycota</taxon>
        <taxon>Blastocladiomycetes</taxon>
        <taxon>Blastocladiales</taxon>
        <taxon>Blastocladiaceae</taxon>
        <taxon>Allomyces</taxon>
    </lineage>
</organism>